<dbReference type="Proteomes" id="UP000034024">
    <property type="component" value="Chromosome"/>
</dbReference>
<accession>A0A0F7JPF6</accession>
<evidence type="ECO:0000259" key="1">
    <source>
        <dbReference type="PROSITE" id="PS50937"/>
    </source>
</evidence>
<protein>
    <recommendedName>
        <fullName evidence="1">HTH merR-type domain-containing protein</fullName>
    </recommendedName>
</protein>
<gene>
    <name evidence="2" type="ORF">SY84_11850</name>
</gene>
<dbReference type="EMBL" id="CP011389">
    <property type="protein sequence ID" value="AKH17612.1"/>
    <property type="molecule type" value="Genomic_DNA"/>
</dbReference>
<dbReference type="KEGG" id="dch:SY84_11850"/>
<organism evidence="2 3">
    <name type="scientific">Deinococcus soli</name>
    <name type="common">ex Cha et al. 2016</name>
    <dbReference type="NCBI Taxonomy" id="1309411"/>
    <lineage>
        <taxon>Bacteria</taxon>
        <taxon>Thermotogati</taxon>
        <taxon>Deinococcota</taxon>
        <taxon>Deinococci</taxon>
        <taxon>Deinococcales</taxon>
        <taxon>Deinococcaceae</taxon>
        <taxon>Deinococcus</taxon>
    </lineage>
</organism>
<sequence length="196" mass="21280">MNELTEAAFRQSVRQFRELMTSMPEANRADVATMCGGPEVLDALFEERGVGIGRFAALMGLPATTVRHLLREDLLHPMRVNGKFRFLLHNVIELRGVQQWQAVGLTLEDTRAFLDAQGLLGLVAQGGTMFSVQREAPDPASLPALKADVLARLGGAVRSLEDRHAALGAQLERARALERMVQENAFGQAGPGAPPT</sequence>
<evidence type="ECO:0000313" key="3">
    <source>
        <dbReference type="Proteomes" id="UP000034024"/>
    </source>
</evidence>
<dbReference type="SMART" id="SM00422">
    <property type="entry name" value="HTH_MERR"/>
    <property type="match status" value="1"/>
</dbReference>
<dbReference type="PROSITE" id="PS50937">
    <property type="entry name" value="HTH_MERR_2"/>
    <property type="match status" value="1"/>
</dbReference>
<dbReference type="OrthoDB" id="66855at2"/>
<name>A0A0F7JPF6_9DEIO</name>
<dbReference type="AlphaFoldDB" id="A0A0F7JPF6"/>
<reference evidence="2 3" key="1">
    <citation type="submission" date="2015-01" db="EMBL/GenBank/DDBJ databases">
        <title>Deinococcus soli/N5/whole genome sequencing.</title>
        <authorList>
            <person name="Kim M.K."/>
            <person name="Srinivasan S."/>
            <person name="Lee J.-J."/>
        </authorList>
    </citation>
    <scope>NUCLEOTIDE SEQUENCE [LARGE SCALE GENOMIC DNA]</scope>
    <source>
        <strain evidence="2 3">N5</strain>
    </source>
</reference>
<proteinExistence type="predicted"/>
<dbReference type="CDD" id="cd00592">
    <property type="entry name" value="HTH_MerR-like"/>
    <property type="match status" value="1"/>
</dbReference>
<dbReference type="GO" id="GO:0003677">
    <property type="term" value="F:DNA binding"/>
    <property type="evidence" value="ECO:0007669"/>
    <property type="project" value="InterPro"/>
</dbReference>
<dbReference type="SUPFAM" id="SSF46955">
    <property type="entry name" value="Putative DNA-binding domain"/>
    <property type="match status" value="1"/>
</dbReference>
<dbReference type="Pfam" id="PF13411">
    <property type="entry name" value="MerR_1"/>
    <property type="match status" value="1"/>
</dbReference>
<feature type="domain" description="HTH merR-type" evidence="1">
    <location>
        <begin position="52"/>
        <end position="116"/>
    </location>
</feature>
<evidence type="ECO:0000313" key="2">
    <source>
        <dbReference type="EMBL" id="AKH17612.1"/>
    </source>
</evidence>
<dbReference type="GO" id="GO:0006355">
    <property type="term" value="P:regulation of DNA-templated transcription"/>
    <property type="evidence" value="ECO:0007669"/>
    <property type="project" value="InterPro"/>
</dbReference>
<dbReference type="Gene3D" id="1.10.1660.10">
    <property type="match status" value="1"/>
</dbReference>
<dbReference type="InterPro" id="IPR000551">
    <property type="entry name" value="MerR-type_HTH_dom"/>
</dbReference>
<dbReference type="InterPro" id="IPR009061">
    <property type="entry name" value="DNA-bd_dom_put_sf"/>
</dbReference>
<dbReference type="PATRIC" id="fig|1309411.5.peg.2409"/>
<keyword evidence="3" id="KW-1185">Reference proteome</keyword>
<dbReference type="RefSeq" id="WP_046844180.1">
    <property type="nucleotide sequence ID" value="NZ_BMHJ01000006.1"/>
</dbReference>